<feature type="active site" evidence="1">
    <location>
        <position position="52"/>
    </location>
</feature>
<sequence length="320" mass="35308">MTEHVRFITLDVFTSQPYAGNPLAVVFLPDSHKPGLTQQQKQSIAREFNLSETIFVHADKGERRTIDIFTPDSELPFAGHPTIGAASWFLYLSEDEGDKDAVKTLTTKSGDIPISLQSGQPSPAVTARITHNTRLHQSRFPLMELIRLHPFLPRFFGLVSQKIPDFPVFSIVKGMSQVLIEMKSLEALAEVTREMIPEVITPDYGYLDEGWDVGLCVMYFYVRNVEDPQTGANTIRTRAILGSLEDPATGSAASGLAAYLSLMEGKPGQYKYNIVQGVEMGRRSEIGVEVVVNQDKKIDTVELQGGAVKVSEGSILLPPK</sequence>
<dbReference type="RefSeq" id="XP_043131066.1">
    <property type="nucleotide sequence ID" value="XM_043275131.1"/>
</dbReference>
<dbReference type="PIRSF" id="PIRSF016184">
    <property type="entry name" value="PhzC_PhzF"/>
    <property type="match status" value="1"/>
</dbReference>
<dbReference type="InterPro" id="IPR003719">
    <property type="entry name" value="Phenazine_PhzF-like"/>
</dbReference>
<dbReference type="Gene3D" id="3.10.310.10">
    <property type="entry name" value="Diaminopimelate Epimerase, Chain A, domain 1"/>
    <property type="match status" value="2"/>
</dbReference>
<accession>A0A9P3C2Z9</accession>
<dbReference type="NCBIfam" id="TIGR00654">
    <property type="entry name" value="PhzF_family"/>
    <property type="match status" value="1"/>
</dbReference>
<dbReference type="GO" id="GO:0016853">
    <property type="term" value="F:isomerase activity"/>
    <property type="evidence" value="ECO:0007669"/>
    <property type="project" value="TreeGrafter"/>
</dbReference>
<comment type="caution">
    <text evidence="2">The sequence shown here is derived from an EMBL/GenBank/DDBJ whole genome shotgun (WGS) entry which is preliminary data.</text>
</comment>
<reference evidence="2 3" key="1">
    <citation type="submission" date="2021-02" db="EMBL/GenBank/DDBJ databases">
        <title>Pan-genome distribution and transcriptional activeness of fungal secondary metabolism genes in Aspergillus section Fumigati.</title>
        <authorList>
            <person name="Takahashi H."/>
            <person name="Umemura M."/>
            <person name="Ninomiya A."/>
            <person name="Kusuya Y."/>
            <person name="Urayama S."/>
            <person name="Shimizu M."/>
            <person name="Watanabe A."/>
            <person name="Kamei K."/>
            <person name="Yaguchi T."/>
            <person name="Hagiwara D."/>
        </authorList>
    </citation>
    <scope>NUCLEOTIDE SEQUENCE [LARGE SCALE GENOMIC DNA]</scope>
    <source>
        <strain evidence="2 3">IFM 47045</strain>
    </source>
</reference>
<dbReference type="Pfam" id="PF02567">
    <property type="entry name" value="PhzC-PhzF"/>
    <property type="match status" value="1"/>
</dbReference>
<evidence type="ECO:0008006" key="4">
    <source>
        <dbReference type="Google" id="ProtNLM"/>
    </source>
</evidence>
<dbReference type="AlphaFoldDB" id="A0A9P3C2Z9"/>
<keyword evidence="3" id="KW-1185">Reference proteome</keyword>
<proteinExistence type="predicted"/>
<name>A0A9P3C2Z9_ASPVI</name>
<evidence type="ECO:0000313" key="2">
    <source>
        <dbReference type="EMBL" id="GIK07880.1"/>
    </source>
</evidence>
<evidence type="ECO:0000313" key="3">
    <source>
        <dbReference type="Proteomes" id="UP000710440"/>
    </source>
</evidence>
<evidence type="ECO:0000256" key="1">
    <source>
        <dbReference type="PIRSR" id="PIRSR016184-1"/>
    </source>
</evidence>
<gene>
    <name evidence="2" type="ORF">Aspvir_003550</name>
</gene>
<dbReference type="PANTHER" id="PTHR13774">
    <property type="entry name" value="PHENAZINE BIOSYNTHESIS PROTEIN"/>
    <property type="match status" value="1"/>
</dbReference>
<dbReference type="GeneID" id="66931532"/>
<dbReference type="PANTHER" id="PTHR13774:SF32">
    <property type="entry name" value="ANTISENSE-ENHANCING SEQUENCE 1"/>
    <property type="match status" value="1"/>
</dbReference>
<dbReference type="Proteomes" id="UP000710440">
    <property type="component" value="Unassembled WGS sequence"/>
</dbReference>
<dbReference type="EMBL" id="BOPL01000015">
    <property type="protein sequence ID" value="GIK07880.1"/>
    <property type="molecule type" value="Genomic_DNA"/>
</dbReference>
<protein>
    <recommendedName>
        <fullName evidence="4">Phenazine biosynthesis-like protein</fullName>
    </recommendedName>
</protein>
<dbReference type="SUPFAM" id="SSF54506">
    <property type="entry name" value="Diaminopimelate epimerase-like"/>
    <property type="match status" value="1"/>
</dbReference>
<dbReference type="GO" id="GO:0005737">
    <property type="term" value="C:cytoplasm"/>
    <property type="evidence" value="ECO:0007669"/>
    <property type="project" value="TreeGrafter"/>
</dbReference>
<organism evidence="2 3">
    <name type="scientific">Aspergillus viridinutans</name>
    <dbReference type="NCBI Taxonomy" id="75553"/>
    <lineage>
        <taxon>Eukaryota</taxon>
        <taxon>Fungi</taxon>
        <taxon>Dikarya</taxon>
        <taxon>Ascomycota</taxon>
        <taxon>Pezizomycotina</taxon>
        <taxon>Eurotiomycetes</taxon>
        <taxon>Eurotiomycetidae</taxon>
        <taxon>Eurotiales</taxon>
        <taxon>Aspergillaceae</taxon>
        <taxon>Aspergillus</taxon>
        <taxon>Aspergillus subgen. Fumigati</taxon>
    </lineage>
</organism>
<dbReference type="OrthoDB" id="75169at2759"/>